<evidence type="ECO:0000259" key="1">
    <source>
        <dbReference type="Pfam" id="PF26366"/>
    </source>
</evidence>
<protein>
    <recommendedName>
        <fullName evidence="1">DUF8094 domain-containing protein</fullName>
    </recommendedName>
</protein>
<dbReference type="EMBL" id="JBFALK010000001">
    <property type="protein sequence ID" value="MEV0967344.1"/>
    <property type="molecule type" value="Genomic_DNA"/>
</dbReference>
<proteinExistence type="predicted"/>
<comment type="caution">
    <text evidence="2">The sequence shown here is derived from an EMBL/GenBank/DDBJ whole genome shotgun (WGS) entry which is preliminary data.</text>
</comment>
<dbReference type="RefSeq" id="WP_358129029.1">
    <property type="nucleotide sequence ID" value="NZ_JBFALK010000001.1"/>
</dbReference>
<reference evidence="2 3" key="1">
    <citation type="submission" date="2024-06" db="EMBL/GenBank/DDBJ databases">
        <title>The Natural Products Discovery Center: Release of the First 8490 Sequenced Strains for Exploring Actinobacteria Biosynthetic Diversity.</title>
        <authorList>
            <person name="Kalkreuter E."/>
            <person name="Kautsar S.A."/>
            <person name="Yang D."/>
            <person name="Bader C.D."/>
            <person name="Teijaro C.N."/>
            <person name="Fluegel L."/>
            <person name="Davis C.M."/>
            <person name="Simpson J.R."/>
            <person name="Lauterbach L."/>
            <person name="Steele A.D."/>
            <person name="Gui C."/>
            <person name="Meng S."/>
            <person name="Li G."/>
            <person name="Viehrig K."/>
            <person name="Ye F."/>
            <person name="Su P."/>
            <person name="Kiefer A.F."/>
            <person name="Nichols A."/>
            <person name="Cepeda A.J."/>
            <person name="Yan W."/>
            <person name="Fan B."/>
            <person name="Jiang Y."/>
            <person name="Adhikari A."/>
            <person name="Zheng C.-J."/>
            <person name="Schuster L."/>
            <person name="Cowan T.M."/>
            <person name="Smanski M.J."/>
            <person name="Chevrette M.G."/>
            <person name="De Carvalho L.P.S."/>
            <person name="Shen B."/>
        </authorList>
    </citation>
    <scope>NUCLEOTIDE SEQUENCE [LARGE SCALE GENOMIC DNA]</scope>
    <source>
        <strain evidence="2 3">NPDC050100</strain>
    </source>
</reference>
<gene>
    <name evidence="2" type="ORF">AB0I59_01815</name>
</gene>
<dbReference type="InterPro" id="IPR058407">
    <property type="entry name" value="DUF8094"/>
</dbReference>
<evidence type="ECO:0000313" key="3">
    <source>
        <dbReference type="Proteomes" id="UP001551675"/>
    </source>
</evidence>
<accession>A0ABV3G6W2</accession>
<name>A0ABV3G6W2_MICGL</name>
<dbReference type="Pfam" id="PF26366">
    <property type="entry name" value="DUF8094"/>
    <property type="match status" value="1"/>
</dbReference>
<sequence length="320" mass="33610">MPRRPLMRPPAVVSVVALGSVLLAGCGDRSPATAGERPGETVSRPAAATREDATAAFAGLSDLRDAWKHQDCAKIEFLTAWTESVLSGRACQAARKGQPVPAADAYTDVEFYLPEDPGERPWFAALARAPRPAYFVFVRSDGRWRLGAGPIPVVGEVPELEEGPVAAGADRDTQVRASLVPTRLLAFLTDPAGVSGVRLPSGDPMRDLLRELAARPAPARRDRLSADVRLEGPAYALPLPDGGALVFHTLRLVLTQKPGAGRSSLAHPRYGAAAVRAFTGQGPTGSVTGGELLFLATRVSASGGLSTVGLRRVLADITTS</sequence>
<feature type="domain" description="DUF8094" evidence="1">
    <location>
        <begin position="89"/>
        <end position="308"/>
    </location>
</feature>
<dbReference type="Proteomes" id="UP001551675">
    <property type="component" value="Unassembled WGS sequence"/>
</dbReference>
<keyword evidence="3" id="KW-1185">Reference proteome</keyword>
<organism evidence="2 3">
    <name type="scientific">Microtetraspora glauca</name>
    <dbReference type="NCBI Taxonomy" id="1996"/>
    <lineage>
        <taxon>Bacteria</taxon>
        <taxon>Bacillati</taxon>
        <taxon>Actinomycetota</taxon>
        <taxon>Actinomycetes</taxon>
        <taxon>Streptosporangiales</taxon>
        <taxon>Streptosporangiaceae</taxon>
        <taxon>Microtetraspora</taxon>
    </lineage>
</organism>
<evidence type="ECO:0000313" key="2">
    <source>
        <dbReference type="EMBL" id="MEV0967344.1"/>
    </source>
</evidence>
<dbReference type="PROSITE" id="PS51257">
    <property type="entry name" value="PROKAR_LIPOPROTEIN"/>
    <property type="match status" value="1"/>
</dbReference>